<sequence length="567" mass="65808">MVEALKRNKISSQNIVNKLIHREIYGEPRPGTSFYVSRAFYQNVVPDFTIINVEKPPCFLRKFSPDGQYFIAFSADQTSVEIYTFKGCTAMNEFLQICKAKDFIGNRPEPFHDYLRMSAFHAFFNLKHSVNVAPTGEQLNRECSLFTEDGKYILVGSAAYITDEMRPNFYHVYSNNESVTPNPRSPLEDYSLHIIDMEGGKLCDTVHFKVDKIYLSHNQGLYLHGNTLAVLSVQHQTVHIYHLVEGRFVMTRKIGQYCYDEDRHFLFRVYTCRPAHGQVENLPELEALIRPFRDKNINGLKHRILVFLFKKALESTMERQIGSNGPTVTVNRVRMFFLRYEQIRTLRMWKMQLLDENHLLIKYANEDVVTLKTTEPNAQPSFFVIYNMETTQVLAIYENTSRNLLSLFEKYCDYFRNAKLPSGRHFMSSPSNNCYARIAQQRFKQTIVSARFGGMIEARKRILAQLPISAQSFSCSPYLDLSLFSYDDKWVSAMERPKACGEHPIRFYSRESGLLKFRIYAGLMGRSVPPSARRLVAFTFHPSEPFAISVQRTNSDYVVNFHVRFPT</sequence>
<dbReference type="GO" id="GO:0016567">
    <property type="term" value="P:protein ubiquitination"/>
    <property type="evidence" value="ECO:0007669"/>
    <property type="project" value="TreeGrafter"/>
</dbReference>
<reference evidence="1" key="2">
    <citation type="submission" date="2014-07" db="EMBL/GenBank/DDBJ databases">
        <authorList>
            <person name="Hull J."/>
        </authorList>
    </citation>
    <scope>NUCLEOTIDE SEQUENCE</scope>
</reference>
<evidence type="ECO:0000313" key="1">
    <source>
        <dbReference type="EMBL" id="JAG19512.1"/>
    </source>
</evidence>
<proteinExistence type="predicted"/>
<gene>
    <name evidence="1" type="ORF">CM83_78864</name>
</gene>
<dbReference type="AlphaFoldDB" id="A0A0A9XFL1"/>
<dbReference type="GO" id="GO:0005634">
    <property type="term" value="C:nucleus"/>
    <property type="evidence" value="ECO:0007669"/>
    <property type="project" value="TreeGrafter"/>
</dbReference>
<dbReference type="PANTHER" id="PTHR13374:SF3">
    <property type="entry name" value="DET1 HOMOLOG"/>
    <property type="match status" value="1"/>
</dbReference>
<dbReference type="GO" id="GO:1990756">
    <property type="term" value="F:ubiquitin-like ligase-substrate adaptor activity"/>
    <property type="evidence" value="ECO:0007669"/>
    <property type="project" value="TreeGrafter"/>
</dbReference>
<accession>A0A0A9XFL1</accession>
<name>A0A0A9XFL1_LYGHE</name>
<dbReference type="SUPFAM" id="SSF82171">
    <property type="entry name" value="DPP6 N-terminal domain-like"/>
    <property type="match status" value="1"/>
</dbReference>
<organism evidence="1">
    <name type="scientific">Lygus hesperus</name>
    <name type="common">Western plant bug</name>
    <dbReference type="NCBI Taxonomy" id="30085"/>
    <lineage>
        <taxon>Eukaryota</taxon>
        <taxon>Metazoa</taxon>
        <taxon>Ecdysozoa</taxon>
        <taxon>Arthropoda</taxon>
        <taxon>Hexapoda</taxon>
        <taxon>Insecta</taxon>
        <taxon>Pterygota</taxon>
        <taxon>Neoptera</taxon>
        <taxon>Paraneoptera</taxon>
        <taxon>Hemiptera</taxon>
        <taxon>Heteroptera</taxon>
        <taxon>Panheteroptera</taxon>
        <taxon>Cimicomorpha</taxon>
        <taxon>Miridae</taxon>
        <taxon>Mirini</taxon>
        <taxon>Lygus</taxon>
    </lineage>
</organism>
<evidence type="ECO:0008006" key="2">
    <source>
        <dbReference type="Google" id="ProtNLM"/>
    </source>
</evidence>
<dbReference type="GO" id="GO:0032436">
    <property type="term" value="P:positive regulation of proteasomal ubiquitin-dependent protein catabolic process"/>
    <property type="evidence" value="ECO:0007669"/>
    <property type="project" value="TreeGrafter"/>
</dbReference>
<dbReference type="GO" id="GO:0031461">
    <property type="term" value="C:cullin-RING ubiquitin ligase complex"/>
    <property type="evidence" value="ECO:0007669"/>
    <property type="project" value="TreeGrafter"/>
</dbReference>
<protein>
    <recommendedName>
        <fullName evidence="2">DET1</fullName>
    </recommendedName>
</protein>
<reference evidence="1" key="1">
    <citation type="journal article" date="2014" name="PLoS ONE">
        <title>Transcriptome-Based Identification of ABC Transporters in the Western Tarnished Plant Bug Lygus hesperus.</title>
        <authorList>
            <person name="Hull J.J."/>
            <person name="Chaney K."/>
            <person name="Geib S.M."/>
            <person name="Fabrick J.A."/>
            <person name="Brent C.S."/>
            <person name="Walsh D."/>
            <person name="Lavine L.C."/>
        </authorList>
    </citation>
    <scope>NUCLEOTIDE SEQUENCE</scope>
</reference>
<dbReference type="PANTHER" id="PTHR13374">
    <property type="entry name" value="DET1 HOMOLOG DE-ETIOLATED-1 HOMOLOG"/>
    <property type="match status" value="1"/>
</dbReference>
<dbReference type="GO" id="GO:0031625">
    <property type="term" value="F:ubiquitin protein ligase binding"/>
    <property type="evidence" value="ECO:0007669"/>
    <property type="project" value="TreeGrafter"/>
</dbReference>
<dbReference type="Pfam" id="PF09737">
    <property type="entry name" value="Det1"/>
    <property type="match status" value="1"/>
</dbReference>
<dbReference type="EMBL" id="GBHO01024092">
    <property type="protein sequence ID" value="JAG19512.1"/>
    <property type="molecule type" value="Transcribed_RNA"/>
</dbReference>
<dbReference type="InterPro" id="IPR019138">
    <property type="entry name" value="De-etiolated_protein_1_Det1"/>
</dbReference>